<keyword evidence="1" id="KW-0812">Transmembrane</keyword>
<dbReference type="KEGG" id="mchc:CK556_02950"/>
<evidence type="ECO:0000313" key="2">
    <source>
        <dbReference type="EMBL" id="ASZ09287.1"/>
    </source>
</evidence>
<dbReference type="STRING" id="1336232.GCA_000518825_00854"/>
<proteinExistence type="predicted"/>
<name>A0A249SNT9_9MOLU</name>
<evidence type="ECO:0000313" key="3">
    <source>
        <dbReference type="Proteomes" id="UP000232229"/>
    </source>
</evidence>
<organism evidence="2 3">
    <name type="scientific">Mesoplasma chauliocola</name>
    <dbReference type="NCBI Taxonomy" id="216427"/>
    <lineage>
        <taxon>Bacteria</taxon>
        <taxon>Bacillati</taxon>
        <taxon>Mycoplasmatota</taxon>
        <taxon>Mollicutes</taxon>
        <taxon>Entomoplasmatales</taxon>
        <taxon>Entomoplasmataceae</taxon>
        <taxon>Mesoplasma</taxon>
    </lineage>
</organism>
<gene>
    <name evidence="2" type="ORF">CK556_02950</name>
</gene>
<feature type="transmembrane region" description="Helical" evidence="1">
    <location>
        <begin position="51"/>
        <end position="71"/>
    </location>
</feature>
<feature type="transmembrane region" description="Helical" evidence="1">
    <location>
        <begin position="7"/>
        <end position="31"/>
    </location>
</feature>
<evidence type="ECO:0000256" key="1">
    <source>
        <dbReference type="SAM" id="Phobius"/>
    </source>
</evidence>
<reference evidence="2 3" key="1">
    <citation type="submission" date="2017-08" db="EMBL/GenBank/DDBJ databases">
        <title>Complete Genome Sequence of Mesoplasma chauliocola.</title>
        <authorList>
            <person name="Knight T.F.Jr."/>
            <person name="Citino T."/>
        </authorList>
    </citation>
    <scope>NUCLEOTIDE SEQUENCE [LARGE SCALE GENOMIC DNA]</scope>
    <source>
        <strain evidence="2 3">CHPA-2</strain>
    </source>
</reference>
<dbReference type="Proteomes" id="UP000232229">
    <property type="component" value="Chromosome"/>
</dbReference>
<accession>A0A249SNT9</accession>
<dbReference type="EMBL" id="CP023173">
    <property type="protein sequence ID" value="ASZ09287.1"/>
    <property type="molecule type" value="Genomic_DNA"/>
</dbReference>
<keyword evidence="1" id="KW-1133">Transmembrane helix</keyword>
<protein>
    <recommendedName>
        <fullName evidence="4">DUF4293 domain-containing protein</fullName>
    </recommendedName>
</protein>
<evidence type="ECO:0008006" key="4">
    <source>
        <dbReference type="Google" id="ProtNLM"/>
    </source>
</evidence>
<dbReference type="RefSeq" id="WP_027875406.1">
    <property type="nucleotide sequence ID" value="NZ_CP023173.1"/>
</dbReference>
<keyword evidence="1" id="KW-0472">Membrane</keyword>
<keyword evidence="3" id="KW-1185">Reference proteome</keyword>
<sequence>MKNFKKVILNMAVCVNVMIFGILTLVAFYSIGFSRDIILSNVKKEENGIQYFALALSGMILVWCSMILPLLKLFFRKEFQTKIITITILAVLTAATAMMMASVITFAINAENGSTFWNLFGVMLLLFVGFGITVQPQVKLLIFKKESTKPAEIN</sequence>
<feature type="transmembrane region" description="Helical" evidence="1">
    <location>
        <begin position="114"/>
        <end position="134"/>
    </location>
</feature>
<dbReference type="AlphaFoldDB" id="A0A249SNT9"/>
<feature type="transmembrane region" description="Helical" evidence="1">
    <location>
        <begin position="83"/>
        <end position="108"/>
    </location>
</feature>